<gene>
    <name evidence="9" type="ORF">DD236_03720</name>
</gene>
<evidence type="ECO:0000256" key="6">
    <source>
        <dbReference type="ARBA" id="ARBA00022842"/>
    </source>
</evidence>
<evidence type="ECO:0000259" key="8">
    <source>
        <dbReference type="SMART" id="SM00479"/>
    </source>
</evidence>
<evidence type="ECO:0000256" key="5">
    <source>
        <dbReference type="ARBA" id="ARBA00022839"/>
    </source>
</evidence>
<dbReference type="CDD" id="cd06127">
    <property type="entry name" value="DEDDh"/>
    <property type="match status" value="1"/>
</dbReference>
<accession>A0A2V1K7R5</accession>
<proteinExistence type="inferred from homology"/>
<dbReference type="GO" id="GO:0008296">
    <property type="term" value="F:3'-5'-DNA exonuclease activity"/>
    <property type="evidence" value="ECO:0007669"/>
    <property type="project" value="TreeGrafter"/>
</dbReference>
<dbReference type="RefSeq" id="WP_109092997.1">
    <property type="nucleotide sequence ID" value="NZ_QETB01000001.1"/>
</dbReference>
<evidence type="ECO:0000256" key="3">
    <source>
        <dbReference type="ARBA" id="ARBA00022723"/>
    </source>
</evidence>
<dbReference type="InterPro" id="IPR012337">
    <property type="entry name" value="RNaseH-like_sf"/>
</dbReference>
<dbReference type="PANTHER" id="PTHR13058:SF19">
    <property type="entry name" value="LD40940P"/>
    <property type="match status" value="1"/>
</dbReference>
<name>A0A2V1K7R5_9ACTO</name>
<evidence type="ECO:0000313" key="9">
    <source>
        <dbReference type="EMBL" id="PWF27496.1"/>
    </source>
</evidence>
<dbReference type="EMBL" id="QETB01000001">
    <property type="protein sequence ID" value="PWF27496.1"/>
    <property type="molecule type" value="Genomic_DNA"/>
</dbReference>
<keyword evidence="10" id="KW-1185">Reference proteome</keyword>
<reference evidence="10" key="1">
    <citation type="submission" date="2018-05" db="EMBL/GenBank/DDBJ databases">
        <authorList>
            <person name="Li Y."/>
        </authorList>
    </citation>
    <scope>NUCLEOTIDE SEQUENCE [LARGE SCALE GENOMIC DNA]</scope>
    <source>
        <strain evidence="10">sk1b4</strain>
    </source>
</reference>
<evidence type="ECO:0000256" key="2">
    <source>
        <dbReference type="ARBA" id="ARBA00022722"/>
    </source>
</evidence>
<keyword evidence="2" id="KW-0540">Nuclease</keyword>
<feature type="domain" description="Exonuclease" evidence="8">
    <location>
        <begin position="6"/>
        <end position="186"/>
    </location>
</feature>
<dbReference type="SMART" id="SM00479">
    <property type="entry name" value="EXOIII"/>
    <property type="match status" value="1"/>
</dbReference>
<dbReference type="GO" id="GO:0046872">
    <property type="term" value="F:metal ion binding"/>
    <property type="evidence" value="ECO:0007669"/>
    <property type="project" value="UniProtKB-KW"/>
</dbReference>
<dbReference type="GO" id="GO:0003676">
    <property type="term" value="F:nucleic acid binding"/>
    <property type="evidence" value="ECO:0007669"/>
    <property type="project" value="InterPro"/>
</dbReference>
<comment type="similarity">
    <text evidence="7">Belongs to the exonuclease superfamily. TREX family.</text>
</comment>
<dbReference type="InterPro" id="IPR036397">
    <property type="entry name" value="RNaseH_sf"/>
</dbReference>
<evidence type="ECO:0000313" key="10">
    <source>
        <dbReference type="Proteomes" id="UP000245283"/>
    </source>
</evidence>
<protein>
    <submittedName>
        <fullName evidence="9">DNA polymerase III subunit epsilon</fullName>
    </submittedName>
</protein>
<dbReference type="AlphaFoldDB" id="A0A2V1K7R5"/>
<sequence length="227" mass="25298">MWTEHPIIGFDTETTGVRPDQDRLVTCSVVEVLPSGVNRTYWLADPGVEIPERATAVHGITTEQARENGRPITEVLEEIAAKLAAHMSQSYPVVAFNASYDVTLLEHELERHGLQTLASRLGGEIFPVVDPYLLDKSVDRYRKGKRRLEDLVGHYRVDVDGDFHNAEADVLATLKVLAALVRKFPELASEPLEAVQAREKATHKDFISFLNSKNRNAGDPDAWPVTC</sequence>
<dbReference type="InterPro" id="IPR013520">
    <property type="entry name" value="Ribonucl_H"/>
</dbReference>
<dbReference type="Gene3D" id="3.30.420.10">
    <property type="entry name" value="Ribonuclease H-like superfamily/Ribonuclease H"/>
    <property type="match status" value="1"/>
</dbReference>
<dbReference type="PANTHER" id="PTHR13058">
    <property type="entry name" value="THREE PRIME REPAIR EXONUCLEASE 1, 2"/>
    <property type="match status" value="1"/>
</dbReference>
<dbReference type="InterPro" id="IPR040393">
    <property type="entry name" value="TREX1/2"/>
</dbReference>
<dbReference type="GO" id="GO:0006308">
    <property type="term" value="P:DNA catabolic process"/>
    <property type="evidence" value="ECO:0007669"/>
    <property type="project" value="TreeGrafter"/>
</dbReference>
<dbReference type="NCBIfam" id="NF005927">
    <property type="entry name" value="PRK07942.1"/>
    <property type="match status" value="1"/>
</dbReference>
<dbReference type="GO" id="GO:0005737">
    <property type="term" value="C:cytoplasm"/>
    <property type="evidence" value="ECO:0007669"/>
    <property type="project" value="TreeGrafter"/>
</dbReference>
<keyword evidence="6" id="KW-0460">Magnesium</keyword>
<evidence type="ECO:0000256" key="7">
    <source>
        <dbReference type="ARBA" id="ARBA00025769"/>
    </source>
</evidence>
<dbReference type="Pfam" id="PF00929">
    <property type="entry name" value="RNase_T"/>
    <property type="match status" value="1"/>
</dbReference>
<dbReference type="OrthoDB" id="9791657at2"/>
<evidence type="ECO:0000256" key="1">
    <source>
        <dbReference type="ARBA" id="ARBA00001946"/>
    </source>
</evidence>
<comment type="caution">
    <text evidence="9">The sequence shown here is derived from an EMBL/GenBank/DDBJ whole genome shotgun (WGS) entry which is preliminary data.</text>
</comment>
<keyword evidence="4" id="KW-0378">Hydrolase</keyword>
<dbReference type="SUPFAM" id="SSF53098">
    <property type="entry name" value="Ribonuclease H-like"/>
    <property type="match status" value="1"/>
</dbReference>
<organism evidence="9 10">
    <name type="scientific">Ancrocorticia populi</name>
    <dbReference type="NCBI Taxonomy" id="2175228"/>
    <lineage>
        <taxon>Bacteria</taxon>
        <taxon>Bacillati</taxon>
        <taxon>Actinomycetota</taxon>
        <taxon>Actinomycetes</taxon>
        <taxon>Actinomycetales</taxon>
        <taxon>Actinomycetaceae</taxon>
        <taxon>Ancrocorticia</taxon>
    </lineage>
</organism>
<keyword evidence="5" id="KW-0269">Exonuclease</keyword>
<dbReference type="Proteomes" id="UP000245283">
    <property type="component" value="Unassembled WGS sequence"/>
</dbReference>
<evidence type="ECO:0000256" key="4">
    <source>
        <dbReference type="ARBA" id="ARBA00022801"/>
    </source>
</evidence>
<keyword evidence="3" id="KW-0479">Metal-binding</keyword>
<comment type="cofactor">
    <cofactor evidence="1">
        <name>Mg(2+)</name>
        <dbReference type="ChEBI" id="CHEBI:18420"/>
    </cofactor>
</comment>